<dbReference type="Gene3D" id="1.25.40.10">
    <property type="entry name" value="Tetratricopeptide repeat domain"/>
    <property type="match status" value="1"/>
</dbReference>
<comment type="caution">
    <text evidence="2">The sequence shown here is derived from an EMBL/GenBank/DDBJ whole genome shotgun (WGS) entry which is preliminary data.</text>
</comment>
<dbReference type="SUPFAM" id="SSF50494">
    <property type="entry name" value="Trypsin-like serine proteases"/>
    <property type="match status" value="1"/>
</dbReference>
<evidence type="ECO:0000313" key="2">
    <source>
        <dbReference type="EMBL" id="RZU02222.1"/>
    </source>
</evidence>
<keyword evidence="3" id="KW-1185">Reference proteome</keyword>
<dbReference type="AlphaFoldDB" id="A0A4Q7VZB0"/>
<dbReference type="SUPFAM" id="SSF48452">
    <property type="entry name" value="TPR-like"/>
    <property type="match status" value="1"/>
</dbReference>
<dbReference type="Proteomes" id="UP000293671">
    <property type="component" value="Unassembled WGS sequence"/>
</dbReference>
<accession>A0A4Q7VZB0</accession>
<organism evidence="2 3">
    <name type="scientific">Rivibacter subsaxonicus</name>
    <dbReference type="NCBI Taxonomy" id="457575"/>
    <lineage>
        <taxon>Bacteria</taxon>
        <taxon>Pseudomonadati</taxon>
        <taxon>Pseudomonadota</taxon>
        <taxon>Betaproteobacteria</taxon>
        <taxon>Burkholderiales</taxon>
        <taxon>Rivibacter</taxon>
    </lineage>
</organism>
<name>A0A4Q7VZB0_9BURK</name>
<sequence length="347" mass="37296">MAWNRTLLGSGLACLASLVTTVAAATDDVDASRSRELHLGLAPSVLKIEAALPGRYAVGSALVVGPELVVTNCHVTRDARAIEVLHGGLRYPVRGQRADMARDLCLLRAPGLGAKPVKLGAASSLRRRQPMLAIGYTGGAGLQFSEGELVDTHRLDDGAVIQSSNWFSSGASGGGLFDAEGKLVGVLTFRLRGGERHYYSAPVEWLRALVDAPLSDERPVAPLSGQTFWELRDERQPPFLRAAALVQGAEWEQLLDVALRWAADDATDPEPQRLLGLALTRLERPAEAVVAYQRALALDAGDAPSWFQLGALQHRLGQDAQARAALEQLDALDTELAQRLQARLRAQ</sequence>
<dbReference type="PANTHER" id="PTHR43019">
    <property type="entry name" value="SERINE ENDOPROTEASE DEGS"/>
    <property type="match status" value="1"/>
</dbReference>
<dbReference type="SMART" id="SM00028">
    <property type="entry name" value="TPR"/>
    <property type="match status" value="2"/>
</dbReference>
<evidence type="ECO:0000313" key="3">
    <source>
        <dbReference type="Proteomes" id="UP000293671"/>
    </source>
</evidence>
<reference evidence="2 3" key="1">
    <citation type="submission" date="2019-02" db="EMBL/GenBank/DDBJ databases">
        <title>Genomic Encyclopedia of Type Strains, Phase IV (KMG-IV): sequencing the most valuable type-strain genomes for metagenomic binning, comparative biology and taxonomic classification.</title>
        <authorList>
            <person name="Goeker M."/>
        </authorList>
    </citation>
    <scope>NUCLEOTIDE SEQUENCE [LARGE SCALE GENOMIC DNA]</scope>
    <source>
        <strain evidence="2 3">DSM 19570</strain>
    </source>
</reference>
<proteinExistence type="predicted"/>
<gene>
    <name evidence="2" type="ORF">EV670_0243</name>
</gene>
<evidence type="ECO:0000256" key="1">
    <source>
        <dbReference type="SAM" id="SignalP"/>
    </source>
</evidence>
<protein>
    <submittedName>
        <fullName evidence="2">Tetratricopeptide repeat protein</fullName>
    </submittedName>
</protein>
<keyword evidence="1" id="KW-0732">Signal</keyword>
<dbReference type="OrthoDB" id="8559002at2"/>
<dbReference type="Gene3D" id="2.40.10.120">
    <property type="match status" value="1"/>
</dbReference>
<dbReference type="RefSeq" id="WP_130430003.1">
    <property type="nucleotide sequence ID" value="NZ_SHKP01000004.1"/>
</dbReference>
<feature type="signal peptide" evidence="1">
    <location>
        <begin position="1"/>
        <end position="25"/>
    </location>
</feature>
<dbReference type="Pfam" id="PF13431">
    <property type="entry name" value="TPR_17"/>
    <property type="match status" value="1"/>
</dbReference>
<dbReference type="InterPro" id="IPR011990">
    <property type="entry name" value="TPR-like_helical_dom_sf"/>
</dbReference>
<dbReference type="InterPro" id="IPR009003">
    <property type="entry name" value="Peptidase_S1_PA"/>
</dbReference>
<dbReference type="InterPro" id="IPR019734">
    <property type="entry name" value="TPR_rpt"/>
</dbReference>
<dbReference type="EMBL" id="SHKP01000004">
    <property type="protein sequence ID" value="RZU02222.1"/>
    <property type="molecule type" value="Genomic_DNA"/>
</dbReference>
<dbReference type="PANTHER" id="PTHR43019:SF23">
    <property type="entry name" value="PROTEASE DO-LIKE 5, CHLOROPLASTIC"/>
    <property type="match status" value="1"/>
</dbReference>
<feature type="chain" id="PRO_5020407418" evidence="1">
    <location>
        <begin position="26"/>
        <end position="347"/>
    </location>
</feature>
<dbReference type="Pfam" id="PF13365">
    <property type="entry name" value="Trypsin_2"/>
    <property type="match status" value="1"/>
</dbReference>